<dbReference type="RefSeq" id="WP_237769070.1">
    <property type="nucleotide sequence ID" value="NZ_FOOI01000019.1"/>
</dbReference>
<keyword evidence="5" id="KW-1185">Reference proteome</keyword>
<evidence type="ECO:0000313" key="4">
    <source>
        <dbReference type="Proteomes" id="UP000199052"/>
    </source>
</evidence>
<dbReference type="EMBL" id="JACBZA010000001">
    <property type="protein sequence ID" value="NYH82137.1"/>
    <property type="molecule type" value="Genomic_DNA"/>
</dbReference>
<dbReference type="STRING" id="504797.SAMN05421678_11948"/>
<dbReference type="EMBL" id="FOOI01000019">
    <property type="protein sequence ID" value="SFH49262.1"/>
    <property type="molecule type" value="Genomic_DNA"/>
</dbReference>
<dbReference type="Proteomes" id="UP000199052">
    <property type="component" value="Unassembled WGS sequence"/>
</dbReference>
<dbReference type="AlphaFoldDB" id="A0A1I3AGT0"/>
<dbReference type="SUPFAM" id="SSF51726">
    <property type="entry name" value="UROD/MetE-like"/>
    <property type="match status" value="1"/>
</dbReference>
<protein>
    <recommendedName>
        <fullName evidence="6">Cobalamin-independent synthase, Catalytic domain</fullName>
    </recommendedName>
</protein>
<evidence type="ECO:0000313" key="3">
    <source>
        <dbReference type="EMBL" id="SFH49262.1"/>
    </source>
</evidence>
<dbReference type="CDD" id="cd03310">
    <property type="entry name" value="CIMS_like"/>
    <property type="match status" value="1"/>
</dbReference>
<reference evidence="2 5" key="2">
    <citation type="submission" date="2020-07" db="EMBL/GenBank/DDBJ databases">
        <title>Sequencing the genomes of 1000 actinobacteria strains.</title>
        <authorList>
            <person name="Klenk H.-P."/>
        </authorList>
    </citation>
    <scope>NUCLEOTIDE SEQUENCE [LARGE SCALE GENOMIC DNA]</scope>
    <source>
        <strain evidence="2 5">DSM 45117</strain>
    </source>
</reference>
<feature type="compositionally biased region" description="Low complexity" evidence="1">
    <location>
        <begin position="281"/>
        <end position="296"/>
    </location>
</feature>
<evidence type="ECO:0000313" key="5">
    <source>
        <dbReference type="Proteomes" id="UP000533017"/>
    </source>
</evidence>
<evidence type="ECO:0008006" key="6">
    <source>
        <dbReference type="Google" id="ProtNLM"/>
    </source>
</evidence>
<gene>
    <name evidence="2" type="ORF">FHR37_000988</name>
    <name evidence="3" type="ORF">SAMN05421678_11948</name>
</gene>
<dbReference type="Gene3D" id="3.20.20.210">
    <property type="match status" value="1"/>
</dbReference>
<proteinExistence type="predicted"/>
<name>A0A1I3AGT0_9ACTN</name>
<organism evidence="3 4">
    <name type="scientific">Actinopolymorpha cephalotaxi</name>
    <dbReference type="NCBI Taxonomy" id="504797"/>
    <lineage>
        <taxon>Bacteria</taxon>
        <taxon>Bacillati</taxon>
        <taxon>Actinomycetota</taxon>
        <taxon>Actinomycetes</taxon>
        <taxon>Propionibacteriales</taxon>
        <taxon>Actinopolymorphaceae</taxon>
        <taxon>Actinopolymorpha</taxon>
    </lineage>
</organism>
<dbReference type="Proteomes" id="UP000533017">
    <property type="component" value="Unassembled WGS sequence"/>
</dbReference>
<reference evidence="3 4" key="1">
    <citation type="submission" date="2016-10" db="EMBL/GenBank/DDBJ databases">
        <authorList>
            <person name="de Groot N.N."/>
        </authorList>
    </citation>
    <scope>NUCLEOTIDE SEQUENCE [LARGE SCALE GENOMIC DNA]</scope>
    <source>
        <strain evidence="3 4">CPCC 202808</strain>
    </source>
</reference>
<sequence length="361" mass="37220">MPNPIEMPWRPGAATGVGSLPYDDPLEATRVVLGELPDLPHLPELPGRGPGSDMIGRACALLVELGVDLQPSGWRLVPGEGLDQRRARSTLARDLDALEELTQAYGGPLKVQFTGPLTLAAGVERPRGGRVVGDSGARRDLAQSLAEGLTVHLRELHRRVPGASLVVQLDEPSMPAVLRGSVPTASGFSRYRPVEEHEATDLLGGVIAAIVAAGAVPVVHSCAAGTPFPLLVRAGARGLSFDLKKLGQADADPLSEAVEAGVALFAGAVPALRPEEPARPAPGTAAAAADGAAPRRSGPPGPTDADVARTVQAFWRRLGFAADEVARGVVVTPACGLAGADPAWARTAMRLAREAAAHLAS</sequence>
<evidence type="ECO:0000256" key="1">
    <source>
        <dbReference type="SAM" id="MobiDB-lite"/>
    </source>
</evidence>
<accession>A0A1I3AGT0</accession>
<dbReference type="InterPro" id="IPR038071">
    <property type="entry name" value="UROD/MetE-like_sf"/>
</dbReference>
<feature type="region of interest" description="Disordered" evidence="1">
    <location>
        <begin position="274"/>
        <end position="306"/>
    </location>
</feature>
<evidence type="ECO:0000313" key="2">
    <source>
        <dbReference type="EMBL" id="NYH82137.1"/>
    </source>
</evidence>